<sequence length="133" mass="14027">MIYPSLNNAGVTIDSTLDSVTIIDNFQSVRGGRTLDTTGFTPTTIKAGHLIIRATSDPKDYKPMPLNGGATAYAALPSGHEYAGVLISTILTARPFAGIMLRGTVNRVSSPFDPSGLEAAFKAALPNIIFTQD</sequence>
<evidence type="ECO:0008006" key="3">
    <source>
        <dbReference type="Google" id="ProtNLM"/>
    </source>
</evidence>
<gene>
    <name evidence="1" type="ORF">GO755_34930</name>
</gene>
<name>A0A7K1SN97_9BACT</name>
<dbReference type="Proteomes" id="UP000436006">
    <property type="component" value="Unassembled WGS sequence"/>
</dbReference>
<proteinExistence type="predicted"/>
<organism evidence="1 2">
    <name type="scientific">Spirosoma arboris</name>
    <dbReference type="NCBI Taxonomy" id="2682092"/>
    <lineage>
        <taxon>Bacteria</taxon>
        <taxon>Pseudomonadati</taxon>
        <taxon>Bacteroidota</taxon>
        <taxon>Cytophagia</taxon>
        <taxon>Cytophagales</taxon>
        <taxon>Cytophagaceae</taxon>
        <taxon>Spirosoma</taxon>
    </lineage>
</organism>
<evidence type="ECO:0000313" key="2">
    <source>
        <dbReference type="Proteomes" id="UP000436006"/>
    </source>
</evidence>
<dbReference type="AlphaFoldDB" id="A0A7K1SN97"/>
<protein>
    <recommendedName>
        <fullName evidence="3">Head decoration protein</fullName>
    </recommendedName>
</protein>
<comment type="caution">
    <text evidence="1">The sequence shown here is derived from an EMBL/GenBank/DDBJ whole genome shotgun (WGS) entry which is preliminary data.</text>
</comment>
<dbReference type="RefSeq" id="WP_157590075.1">
    <property type="nucleotide sequence ID" value="NZ_WPIN01000021.1"/>
</dbReference>
<keyword evidence="2" id="KW-1185">Reference proteome</keyword>
<reference evidence="1 2" key="1">
    <citation type="submission" date="2019-12" db="EMBL/GenBank/DDBJ databases">
        <title>Spirosoma sp. HMF4905 genome sequencing and assembly.</title>
        <authorList>
            <person name="Kang H."/>
            <person name="Cha I."/>
            <person name="Kim H."/>
            <person name="Joh K."/>
        </authorList>
    </citation>
    <scope>NUCLEOTIDE SEQUENCE [LARGE SCALE GENOMIC DNA]</scope>
    <source>
        <strain evidence="1 2">HMF4905</strain>
    </source>
</reference>
<dbReference type="EMBL" id="WPIN01000021">
    <property type="protein sequence ID" value="MVM35269.1"/>
    <property type="molecule type" value="Genomic_DNA"/>
</dbReference>
<evidence type="ECO:0000313" key="1">
    <source>
        <dbReference type="EMBL" id="MVM35269.1"/>
    </source>
</evidence>
<accession>A0A7K1SN97</accession>